<organism evidence="10 11">
    <name type="scientific">Aurantimicrobium minutum</name>
    <dbReference type="NCBI Taxonomy" id="708131"/>
    <lineage>
        <taxon>Bacteria</taxon>
        <taxon>Bacillati</taxon>
        <taxon>Actinomycetota</taxon>
        <taxon>Actinomycetes</taxon>
        <taxon>Micrococcales</taxon>
        <taxon>Microbacteriaceae</taxon>
        <taxon>Aurantimicrobium</taxon>
    </lineage>
</organism>
<dbReference type="SFLD" id="SFLDF00027">
    <property type="entry name" value="p-type_atpase"/>
    <property type="match status" value="1"/>
</dbReference>
<comment type="subcellular location">
    <subcellularLocation>
        <location evidence="1">Cell membrane</location>
        <topology evidence="1">Multi-pass membrane protein</topology>
    </subcellularLocation>
</comment>
<keyword evidence="8" id="KW-0547">Nucleotide-binding</keyword>
<evidence type="ECO:0000256" key="5">
    <source>
        <dbReference type="ARBA" id="ARBA00022967"/>
    </source>
</evidence>
<dbReference type="InterPro" id="IPR023298">
    <property type="entry name" value="ATPase_P-typ_TM_dom_sf"/>
</dbReference>
<dbReference type="InterPro" id="IPR036412">
    <property type="entry name" value="HAD-like_sf"/>
</dbReference>
<accession>A0A173LXT5</accession>
<evidence type="ECO:0000256" key="7">
    <source>
        <dbReference type="ARBA" id="ARBA00023136"/>
    </source>
</evidence>
<dbReference type="Gene3D" id="3.40.1110.10">
    <property type="entry name" value="Calcium-transporting ATPase, cytoplasmic domain N"/>
    <property type="match status" value="1"/>
</dbReference>
<evidence type="ECO:0000256" key="4">
    <source>
        <dbReference type="ARBA" id="ARBA00022723"/>
    </source>
</evidence>
<dbReference type="SUPFAM" id="SSF56784">
    <property type="entry name" value="HAD-like"/>
    <property type="match status" value="1"/>
</dbReference>
<dbReference type="PANTHER" id="PTHR48085">
    <property type="entry name" value="CADMIUM/ZINC-TRANSPORTING ATPASE HMA2-RELATED"/>
    <property type="match status" value="1"/>
</dbReference>
<evidence type="ECO:0000256" key="3">
    <source>
        <dbReference type="ARBA" id="ARBA00022692"/>
    </source>
</evidence>
<dbReference type="InterPro" id="IPR023299">
    <property type="entry name" value="ATPase_P-typ_cyto_dom_N"/>
</dbReference>
<evidence type="ECO:0000256" key="6">
    <source>
        <dbReference type="ARBA" id="ARBA00022989"/>
    </source>
</evidence>
<dbReference type="Gene3D" id="3.40.50.1000">
    <property type="entry name" value="HAD superfamily/HAD-like"/>
    <property type="match status" value="1"/>
</dbReference>
<evidence type="ECO:0000256" key="8">
    <source>
        <dbReference type="RuleBase" id="RU362081"/>
    </source>
</evidence>
<dbReference type="Gene3D" id="2.70.150.10">
    <property type="entry name" value="Calcium-transporting ATPase, cytoplasmic transduction domain A"/>
    <property type="match status" value="1"/>
</dbReference>
<evidence type="ECO:0000256" key="1">
    <source>
        <dbReference type="ARBA" id="ARBA00004651"/>
    </source>
</evidence>
<dbReference type="GO" id="GO:0016887">
    <property type="term" value="F:ATP hydrolysis activity"/>
    <property type="evidence" value="ECO:0007669"/>
    <property type="project" value="InterPro"/>
</dbReference>
<dbReference type="InterPro" id="IPR008250">
    <property type="entry name" value="ATPase_P-typ_transduc_dom_A_sf"/>
</dbReference>
<dbReference type="NCBIfam" id="TIGR01512">
    <property type="entry name" value="ATPase-IB2_Cd"/>
    <property type="match status" value="1"/>
</dbReference>
<sequence>MNTVVSFLRKNPLFSATGVVALVGAAFALSGANEIAQWLLSIFALIVAAKESVGMVRSIIKGHWGVDVLAVTAIIATVLVGEYWASIIIVLMFTGGEALEDYAERRAKQELTALLDKSPQIAHREVYSSAGAERGALFATEDCPVGDLNVGNIVVIKPGELIPVDGTLLSPEATLDESSLTGESIPVERVTGEALISGAVNGAAAIRMEVTARAEDSQYQRIVQLVTEASESKAPFIRMADRYAIPFTIAAYVLAITAWVLSGNPTRFAEVLVVATPCPLIIAAPVAFIAGMSRAARHGIIVKNGGTLEKLARIKTVAFDKTGTLTHGQPVLSSVVTVPGVDENELIRLAAIAEQYSAHTLAHSIVEGARSRNITIAPCENVKETTASGLTANIDGKTVVVGKYSFIAEHDPNAVRAEIAAGELAVYVAIDGKFAGALLLRDELRSDAPDTLQWLSALGIKHTLMLTGDGKVTAQHVADALGVTNVQAECLPLDKVRAVEAVTNRPVMMVGDGVNDAPVLAAADVGVAMGARGSTAASESADVVIMKDDLHRVARSIEIGQQTIRIATQSIWIGISLSLVLMVLATFGFIPAVVGAGFQEIIDVVTILNALRALGTSRLLARLHLSQPSLQPQKSLV</sequence>
<keyword evidence="8" id="KW-0067">ATP-binding</keyword>
<dbReference type="GO" id="GO:0005886">
    <property type="term" value="C:plasma membrane"/>
    <property type="evidence" value="ECO:0007669"/>
    <property type="project" value="UniProtKB-SubCell"/>
</dbReference>
<dbReference type="Proteomes" id="UP000243847">
    <property type="component" value="Chromosome sequence1"/>
</dbReference>
<dbReference type="Pfam" id="PF00122">
    <property type="entry name" value="E1-E2_ATPase"/>
    <property type="match status" value="1"/>
</dbReference>
<dbReference type="InterPro" id="IPR051014">
    <property type="entry name" value="Cation_Transport_ATPase_IB"/>
</dbReference>
<dbReference type="GeneID" id="80452311"/>
<dbReference type="GO" id="GO:0046872">
    <property type="term" value="F:metal ion binding"/>
    <property type="evidence" value="ECO:0007669"/>
    <property type="project" value="UniProtKB-KW"/>
</dbReference>
<keyword evidence="6 8" id="KW-1133">Transmembrane helix</keyword>
<dbReference type="InterPro" id="IPR001757">
    <property type="entry name" value="P_typ_ATPase"/>
</dbReference>
<dbReference type="RefSeq" id="WP_096382344.1">
    <property type="nucleotide sequence ID" value="NZ_AP017457.1"/>
</dbReference>
<dbReference type="InterPro" id="IPR044492">
    <property type="entry name" value="P_typ_ATPase_HD_dom"/>
</dbReference>
<dbReference type="CDD" id="cd07544">
    <property type="entry name" value="P-type_ATPase_HM"/>
    <property type="match status" value="1"/>
</dbReference>
<dbReference type="InterPro" id="IPR023214">
    <property type="entry name" value="HAD_sf"/>
</dbReference>
<dbReference type="AlphaFoldDB" id="A0A173LXT5"/>
<feature type="transmembrane region" description="Helical" evidence="8">
    <location>
        <begin position="12"/>
        <end position="31"/>
    </location>
</feature>
<dbReference type="SUPFAM" id="SSF81665">
    <property type="entry name" value="Calcium ATPase, transmembrane domain M"/>
    <property type="match status" value="1"/>
</dbReference>
<dbReference type="PRINTS" id="PR00119">
    <property type="entry name" value="CATATPASE"/>
</dbReference>
<protein>
    <submittedName>
        <fullName evidence="10">Heavy metal-transporting P-type ATPase</fullName>
    </submittedName>
</protein>
<reference evidence="10 11" key="1">
    <citation type="journal article" date="2016" name="Genome Announc.">
        <title>Complete Genome Sequence of Aurantimicrobium minutum Type Strain KNCT, a Planktonic Ultramicrobacterium Isolated from River Water.</title>
        <authorList>
            <person name="Nakai R."/>
            <person name="Fujisawa T."/>
            <person name="Nakamura Y."/>
            <person name="Nishide H."/>
            <person name="Uchiyama I."/>
            <person name="Baba T."/>
            <person name="Toyoda A."/>
            <person name="Fujiyama A."/>
            <person name="Naganuma T."/>
            <person name="Niki H."/>
        </authorList>
    </citation>
    <scope>NUCLEOTIDE SEQUENCE [LARGE SCALE GENOMIC DNA]</scope>
    <source>
        <strain evidence="10 11">KNC</strain>
    </source>
</reference>
<dbReference type="OrthoDB" id="7059309at2"/>
<dbReference type="SUPFAM" id="SSF81653">
    <property type="entry name" value="Calcium ATPase, transduction domain A"/>
    <property type="match status" value="1"/>
</dbReference>
<feature type="transmembrane region" description="Helical" evidence="8">
    <location>
        <begin position="268"/>
        <end position="290"/>
    </location>
</feature>
<dbReference type="NCBIfam" id="TIGR01494">
    <property type="entry name" value="ATPase_P-type"/>
    <property type="match status" value="1"/>
</dbReference>
<evidence type="ECO:0000313" key="11">
    <source>
        <dbReference type="Proteomes" id="UP000243847"/>
    </source>
</evidence>
<evidence type="ECO:0000256" key="2">
    <source>
        <dbReference type="ARBA" id="ARBA00006024"/>
    </source>
</evidence>
<gene>
    <name evidence="10" type="ORF">AUMI_111200</name>
</gene>
<dbReference type="PANTHER" id="PTHR48085:SF5">
    <property type="entry name" value="CADMIUM_ZINC-TRANSPORTING ATPASE HMA4-RELATED"/>
    <property type="match status" value="1"/>
</dbReference>
<feature type="domain" description="P-type ATPase A" evidence="9">
    <location>
        <begin position="140"/>
        <end position="226"/>
    </location>
</feature>
<comment type="similarity">
    <text evidence="2 8">Belongs to the cation transport ATPase (P-type) (TC 3.A.3) family. Type IB subfamily.</text>
</comment>
<evidence type="ECO:0000259" key="9">
    <source>
        <dbReference type="Pfam" id="PF00122"/>
    </source>
</evidence>
<dbReference type="InterPro" id="IPR018303">
    <property type="entry name" value="ATPase_P-typ_P_site"/>
</dbReference>
<dbReference type="GO" id="GO:0015086">
    <property type="term" value="F:cadmium ion transmembrane transporter activity"/>
    <property type="evidence" value="ECO:0007669"/>
    <property type="project" value="TreeGrafter"/>
</dbReference>
<keyword evidence="7 8" id="KW-0472">Membrane</keyword>
<dbReference type="NCBIfam" id="TIGR01525">
    <property type="entry name" value="ATPase-IB_hvy"/>
    <property type="match status" value="1"/>
</dbReference>
<dbReference type="Pfam" id="PF00702">
    <property type="entry name" value="Hydrolase"/>
    <property type="match status" value="1"/>
</dbReference>
<dbReference type="PROSITE" id="PS00154">
    <property type="entry name" value="ATPASE_E1_E2"/>
    <property type="match status" value="1"/>
</dbReference>
<dbReference type="KEGG" id="amin:AUMI_111200"/>
<dbReference type="SFLD" id="SFLDG00002">
    <property type="entry name" value="C1.7:_P-type_atpase_like"/>
    <property type="match status" value="1"/>
</dbReference>
<dbReference type="EMBL" id="AP017457">
    <property type="protein sequence ID" value="BAU99662.1"/>
    <property type="molecule type" value="Genomic_DNA"/>
</dbReference>
<proteinExistence type="inferred from homology"/>
<dbReference type="GO" id="GO:0019829">
    <property type="term" value="F:ATPase-coupled monoatomic cation transmembrane transporter activity"/>
    <property type="evidence" value="ECO:0007669"/>
    <property type="project" value="InterPro"/>
</dbReference>
<dbReference type="SFLD" id="SFLDS00003">
    <property type="entry name" value="Haloacid_Dehalogenase"/>
    <property type="match status" value="1"/>
</dbReference>
<keyword evidence="8" id="KW-1003">Cell membrane</keyword>
<dbReference type="InterPro" id="IPR027256">
    <property type="entry name" value="P-typ_ATPase_IB"/>
</dbReference>
<keyword evidence="3 8" id="KW-0812">Transmembrane</keyword>
<feature type="transmembrane region" description="Helical" evidence="8">
    <location>
        <begin position="68"/>
        <end position="93"/>
    </location>
</feature>
<dbReference type="InterPro" id="IPR059000">
    <property type="entry name" value="ATPase_P-type_domA"/>
</dbReference>
<dbReference type="GO" id="GO:0005524">
    <property type="term" value="F:ATP binding"/>
    <property type="evidence" value="ECO:0007669"/>
    <property type="project" value="UniProtKB-UniRule"/>
</dbReference>
<feature type="transmembrane region" description="Helical" evidence="8">
    <location>
        <begin position="243"/>
        <end position="262"/>
    </location>
</feature>
<feature type="transmembrane region" description="Helical" evidence="8">
    <location>
        <begin position="571"/>
        <end position="595"/>
    </location>
</feature>
<keyword evidence="4 8" id="KW-0479">Metal-binding</keyword>
<feature type="transmembrane region" description="Helical" evidence="8">
    <location>
        <begin position="38"/>
        <end position="56"/>
    </location>
</feature>
<keyword evidence="5" id="KW-1278">Translocase</keyword>
<evidence type="ECO:0000313" key="10">
    <source>
        <dbReference type="EMBL" id="BAU99662.1"/>
    </source>
</evidence>
<name>A0A173LXT5_9MICO</name>